<feature type="active site" description="Proton donor/acceptor" evidence="6">
    <location>
        <position position="96"/>
    </location>
</feature>
<comment type="catalytic activity">
    <reaction evidence="5">
        <text>L-alanine + NAD(+) + H2O = pyruvate + NH4(+) + NADH + H(+)</text>
        <dbReference type="Rhea" id="RHEA:18405"/>
        <dbReference type="ChEBI" id="CHEBI:15361"/>
        <dbReference type="ChEBI" id="CHEBI:15377"/>
        <dbReference type="ChEBI" id="CHEBI:15378"/>
        <dbReference type="ChEBI" id="CHEBI:28938"/>
        <dbReference type="ChEBI" id="CHEBI:57540"/>
        <dbReference type="ChEBI" id="CHEBI:57945"/>
        <dbReference type="ChEBI" id="CHEBI:57972"/>
        <dbReference type="EC" id="1.4.1.1"/>
    </reaction>
</comment>
<name>A0A3D5QBI1_FLESI</name>
<dbReference type="NCBIfam" id="TIGR00518">
    <property type="entry name" value="alaDH"/>
    <property type="match status" value="1"/>
</dbReference>
<reference evidence="12 13" key="1">
    <citation type="journal article" date="2018" name="Nat. Biotechnol.">
        <title>A standardized bacterial taxonomy based on genome phylogeny substantially revises the tree of life.</title>
        <authorList>
            <person name="Parks D.H."/>
            <person name="Chuvochina M."/>
            <person name="Waite D.W."/>
            <person name="Rinke C."/>
            <person name="Skarshewski A."/>
            <person name="Chaumeil P.A."/>
            <person name="Hugenholtz P."/>
        </authorList>
    </citation>
    <scope>NUCLEOTIDE SEQUENCE [LARGE SCALE GENOMIC DNA]</scope>
    <source>
        <strain evidence="12">UBA8672</strain>
    </source>
</reference>
<dbReference type="GO" id="GO:0000166">
    <property type="term" value="F:nucleotide binding"/>
    <property type="evidence" value="ECO:0007669"/>
    <property type="project" value="UniProtKB-KW"/>
</dbReference>
<dbReference type="FunFam" id="3.40.50.720:FF:000049">
    <property type="entry name" value="Alanine dehydrogenase"/>
    <property type="match status" value="1"/>
</dbReference>
<protein>
    <recommendedName>
        <fullName evidence="2 5">Alanine dehydrogenase</fullName>
        <ecNumber evidence="2 5">1.4.1.1</ecNumber>
    </recommendedName>
</protein>
<evidence type="ECO:0000256" key="5">
    <source>
        <dbReference type="PIRNR" id="PIRNR000183"/>
    </source>
</evidence>
<keyword evidence="9" id="KW-0479">Metal-binding</keyword>
<dbReference type="Pfam" id="PF05222">
    <property type="entry name" value="AlaDh_PNT_N"/>
    <property type="match status" value="1"/>
</dbReference>
<dbReference type="SMART" id="SM01002">
    <property type="entry name" value="AlaDh_PNT_C"/>
    <property type="match status" value="1"/>
</dbReference>
<feature type="binding site" evidence="8">
    <location>
        <position position="198"/>
    </location>
    <ligand>
        <name>NAD(+)</name>
        <dbReference type="ChEBI" id="CHEBI:57540"/>
    </ligand>
</feature>
<accession>A0A3D5QBI1</accession>
<comment type="similarity">
    <text evidence="1 5">Belongs to the AlaDH/PNT family.</text>
</comment>
<evidence type="ECO:0000256" key="9">
    <source>
        <dbReference type="PIRSR" id="PIRSR000183-4"/>
    </source>
</evidence>
<dbReference type="SUPFAM" id="SSF51735">
    <property type="entry name" value="NAD(P)-binding Rossmann-fold domains"/>
    <property type="match status" value="1"/>
</dbReference>
<dbReference type="InterPro" id="IPR008141">
    <property type="entry name" value="Ala_DH"/>
</dbReference>
<evidence type="ECO:0000259" key="11">
    <source>
        <dbReference type="SMART" id="SM01003"/>
    </source>
</evidence>
<evidence type="ECO:0000313" key="13">
    <source>
        <dbReference type="Proteomes" id="UP000262325"/>
    </source>
</evidence>
<keyword evidence="8" id="KW-0547">Nucleotide-binding</keyword>
<dbReference type="CDD" id="cd05305">
    <property type="entry name" value="L-AlaDH"/>
    <property type="match status" value="1"/>
</dbReference>
<dbReference type="InterPro" id="IPR007698">
    <property type="entry name" value="AlaDH/PNT_NAD(H)-bd"/>
</dbReference>
<dbReference type="SUPFAM" id="SSF52283">
    <property type="entry name" value="Formate/glycerate dehydrogenase catalytic domain-like"/>
    <property type="match status" value="1"/>
</dbReference>
<dbReference type="EC" id="1.4.1.1" evidence="2 5"/>
<keyword evidence="3 5" id="KW-0560">Oxidoreductase</keyword>
<feature type="active site" description="Proton donor/acceptor" evidence="6">
    <location>
        <position position="270"/>
    </location>
</feature>
<evidence type="ECO:0000256" key="4">
    <source>
        <dbReference type="ARBA" id="ARBA00023027"/>
    </source>
</evidence>
<feature type="domain" description="Alanine dehydrogenase/pyridine nucleotide transhydrogenase NAD(H)-binding" evidence="10">
    <location>
        <begin position="149"/>
        <end position="297"/>
    </location>
</feature>
<feature type="binding site" evidence="7">
    <location>
        <position position="15"/>
    </location>
    <ligand>
        <name>substrate</name>
    </ligand>
</feature>
<dbReference type="GO" id="GO:0042853">
    <property type="term" value="P:L-alanine catabolic process"/>
    <property type="evidence" value="ECO:0007669"/>
    <property type="project" value="InterPro"/>
</dbReference>
<evidence type="ECO:0000313" key="12">
    <source>
        <dbReference type="EMBL" id="HCW93201.1"/>
    </source>
</evidence>
<dbReference type="Gene3D" id="3.40.50.720">
    <property type="entry name" value="NAD(P)-binding Rossmann-like Domain"/>
    <property type="match status" value="2"/>
</dbReference>
<dbReference type="GO" id="GO:0046872">
    <property type="term" value="F:metal ion binding"/>
    <property type="evidence" value="ECO:0007669"/>
    <property type="project" value="UniProtKB-KW"/>
</dbReference>
<dbReference type="InterPro" id="IPR036291">
    <property type="entry name" value="NAD(P)-bd_dom_sf"/>
</dbReference>
<feature type="binding site" evidence="8">
    <location>
        <position position="134"/>
    </location>
    <ligand>
        <name>NAD(+)</name>
        <dbReference type="ChEBI" id="CHEBI:57540"/>
    </ligand>
</feature>
<feature type="binding site" evidence="7">
    <location>
        <position position="75"/>
    </location>
    <ligand>
        <name>substrate</name>
    </ligand>
</feature>
<keyword evidence="4 5" id="KW-0520">NAD</keyword>
<dbReference type="InterPro" id="IPR007886">
    <property type="entry name" value="AlaDH/PNT_N"/>
</dbReference>
<dbReference type="GO" id="GO:0000286">
    <property type="term" value="F:alanine dehydrogenase activity"/>
    <property type="evidence" value="ECO:0007669"/>
    <property type="project" value="UniProtKB-UniRule"/>
</dbReference>
<feature type="binding site" evidence="8">
    <location>
        <begin position="267"/>
        <end position="270"/>
    </location>
    <ligand>
        <name>NAD(+)</name>
        <dbReference type="ChEBI" id="CHEBI:57540"/>
    </ligand>
</feature>
<dbReference type="AlphaFoldDB" id="A0A3D5QBI1"/>
<dbReference type="SMART" id="SM01003">
    <property type="entry name" value="AlaDh_PNT_N"/>
    <property type="match status" value="1"/>
</dbReference>
<dbReference type="PANTHER" id="PTHR42795">
    <property type="entry name" value="ALANINE DEHYDROGENASE"/>
    <property type="match status" value="1"/>
</dbReference>
<feature type="binding site" evidence="8">
    <location>
        <begin position="298"/>
        <end position="301"/>
    </location>
    <ligand>
        <name>NAD(+)</name>
        <dbReference type="ChEBI" id="CHEBI:57540"/>
    </ligand>
</feature>
<organism evidence="12 13">
    <name type="scientific">Flexistipes sinusarabici</name>
    <dbReference type="NCBI Taxonomy" id="2352"/>
    <lineage>
        <taxon>Bacteria</taxon>
        <taxon>Pseudomonadati</taxon>
        <taxon>Deferribacterota</taxon>
        <taxon>Deferribacteres</taxon>
        <taxon>Deferribacterales</taxon>
        <taxon>Flexistipitaceae</taxon>
        <taxon>Flexistipes</taxon>
    </lineage>
</organism>
<evidence type="ECO:0000256" key="7">
    <source>
        <dbReference type="PIRSR" id="PIRSR000183-2"/>
    </source>
</evidence>
<dbReference type="Proteomes" id="UP000262325">
    <property type="component" value="Unassembled WGS sequence"/>
</dbReference>
<feature type="binding site" evidence="8">
    <location>
        <position position="203"/>
    </location>
    <ligand>
        <name>NAD(+)</name>
        <dbReference type="ChEBI" id="CHEBI:57540"/>
    </ligand>
</feature>
<dbReference type="InterPro" id="IPR008143">
    <property type="entry name" value="Ala_DH/PNT_CS2"/>
</dbReference>
<dbReference type="PANTHER" id="PTHR42795:SF1">
    <property type="entry name" value="ALANINE DEHYDROGENASE"/>
    <property type="match status" value="1"/>
</dbReference>
<keyword evidence="9" id="KW-0460">Magnesium</keyword>
<feature type="binding site" evidence="8">
    <location>
        <position position="220"/>
    </location>
    <ligand>
        <name>NAD(+)</name>
        <dbReference type="ChEBI" id="CHEBI:57540"/>
    </ligand>
</feature>
<comment type="caution">
    <text evidence="12">The sequence shown here is derived from an EMBL/GenBank/DDBJ whole genome shotgun (WGS) entry which is preliminary data.</text>
</comment>
<feature type="binding site" evidence="8">
    <location>
        <begin position="239"/>
        <end position="240"/>
    </location>
    <ligand>
        <name>NAD(+)</name>
        <dbReference type="ChEBI" id="CHEBI:57540"/>
    </ligand>
</feature>
<dbReference type="RefSeq" id="WP_273266089.1">
    <property type="nucleotide sequence ID" value="NZ_JAAZVV010000051.1"/>
</dbReference>
<gene>
    <name evidence="12" type="primary">ald</name>
    <name evidence="12" type="ORF">DHM44_05935</name>
</gene>
<sequence>MKVGCVKEIKSHEYRVGITPSCAEAYIRHGHDVFIETRAGVNAGYTDEEYKAAGALIIDDKRKIFNECEMIVKVKEPLRQECELFHSGQILFTFLHLASNEVLTQELLRAGIKGVAYETIETENGQLPLLKPMSEIAGRLSIQEGAKFLEKPFGGRGVLLGGVPGVEKGKVAVLGAGVVGTNAVKMAYGLGAKVTVLDININRLEYLDDIFGGRIEALYSSRANIEKILAESDLLIGAVLIHGAKAPHLIKRDDLKNMKNGAVVVDVAVDQGGCVETSKPTTHDNPVFVIDDVVHYCVANMPGAVARTATQALTGVTLKYGLEIADKGLEKAARENNEIAAGINLYESKLTYRAVADDLGLEYTDLRKII</sequence>
<evidence type="ECO:0000259" key="10">
    <source>
        <dbReference type="SMART" id="SM01002"/>
    </source>
</evidence>
<feature type="domain" description="Alanine dehydrogenase/pyridine nucleotide transhydrogenase N-terminal" evidence="11">
    <location>
        <begin position="4"/>
        <end position="137"/>
    </location>
</feature>
<dbReference type="PROSITE" id="PS00837">
    <property type="entry name" value="ALADH_PNT_2"/>
    <property type="match status" value="1"/>
</dbReference>
<dbReference type="EMBL" id="DPPF01000116">
    <property type="protein sequence ID" value="HCW93201.1"/>
    <property type="molecule type" value="Genomic_DNA"/>
</dbReference>
<evidence type="ECO:0000256" key="3">
    <source>
        <dbReference type="ARBA" id="ARBA00023002"/>
    </source>
</evidence>
<dbReference type="Pfam" id="PF01262">
    <property type="entry name" value="AlaDh_PNT_C"/>
    <property type="match status" value="1"/>
</dbReference>
<proteinExistence type="inferred from homology"/>
<evidence type="ECO:0000256" key="1">
    <source>
        <dbReference type="ARBA" id="ARBA00005689"/>
    </source>
</evidence>
<evidence type="ECO:0000256" key="2">
    <source>
        <dbReference type="ARBA" id="ARBA00012897"/>
    </source>
</evidence>
<evidence type="ECO:0000256" key="6">
    <source>
        <dbReference type="PIRSR" id="PIRSR000183-1"/>
    </source>
</evidence>
<dbReference type="GO" id="GO:0005886">
    <property type="term" value="C:plasma membrane"/>
    <property type="evidence" value="ECO:0007669"/>
    <property type="project" value="TreeGrafter"/>
</dbReference>
<dbReference type="PIRSF" id="PIRSF000183">
    <property type="entry name" value="Alanine_dh"/>
    <property type="match status" value="1"/>
</dbReference>
<comment type="cofactor">
    <cofactor evidence="9">
        <name>Mg(2+)</name>
        <dbReference type="ChEBI" id="CHEBI:18420"/>
    </cofactor>
    <text evidence="9">Binds 1 Mg(2+) ion per subunit.</text>
</comment>
<feature type="binding site" evidence="9">
    <location>
        <position position="323"/>
    </location>
    <ligand>
        <name>Mg(2+)</name>
        <dbReference type="ChEBI" id="CHEBI:18420"/>
    </ligand>
</feature>
<evidence type="ECO:0000256" key="8">
    <source>
        <dbReference type="PIRSR" id="PIRSR000183-3"/>
    </source>
</evidence>